<sequence>MKTIITDLDGTLLDHGTLHPHTIKTLKKFQKNGRLILASGRSLKNMKLYVEQLEMASFQNGALIGLNGLERYDFKTGTYHKEQGISAKEVKKIARSFRFNSLLIMVDLPDQEMKINTVFSFLLRFAAIKRLRQRSRLKTYSNQNEPIDKIIVLFYIGTKRHLDAIRRQFKAYQILRIGRFWIEIMPQGIDKQIQIQYFMKQYAISSHDLYIFGDGENDRNMLSLTQHSYAPSSALEEIKRTAKHICPPPAKEGVARVIESLFD</sequence>
<dbReference type="PANTHER" id="PTHR10000:SF8">
    <property type="entry name" value="HAD SUPERFAMILY HYDROLASE-LIKE, TYPE 3"/>
    <property type="match status" value="1"/>
</dbReference>
<dbReference type="InterPro" id="IPR023214">
    <property type="entry name" value="HAD_sf"/>
</dbReference>
<dbReference type="Gene3D" id="3.40.50.1000">
    <property type="entry name" value="HAD superfamily/HAD-like"/>
    <property type="match status" value="1"/>
</dbReference>
<evidence type="ECO:0000313" key="2">
    <source>
        <dbReference type="Proteomes" id="UP000186705"/>
    </source>
</evidence>
<reference evidence="1 2" key="1">
    <citation type="submission" date="2016-11" db="EMBL/GenBank/DDBJ databases">
        <title>Description of two novel members of the family Erysipelotrichaceae: Ileibacterium lipovorans gen. nov., sp. nov. and Dubosiella newyorkensis, gen. nov., sp. nov.</title>
        <authorList>
            <person name="Cox L.M."/>
            <person name="Sohn J."/>
            <person name="Tyrrell K.L."/>
            <person name="Citron D.M."/>
            <person name="Lawson P.A."/>
            <person name="Patel N.B."/>
            <person name="Iizumi T."/>
            <person name="Perez-Perez G.I."/>
            <person name="Goldstein E.J."/>
            <person name="Blaser M.J."/>
        </authorList>
    </citation>
    <scope>NUCLEOTIDE SEQUENCE [LARGE SCALE GENOMIC DNA]</scope>
    <source>
        <strain evidence="1 2">NYU-BL-A4</strain>
    </source>
</reference>
<dbReference type="STRING" id="1862672.BO225_08065"/>
<evidence type="ECO:0008006" key="3">
    <source>
        <dbReference type="Google" id="ProtNLM"/>
    </source>
</evidence>
<proteinExistence type="predicted"/>
<dbReference type="PANTHER" id="PTHR10000">
    <property type="entry name" value="PHOSPHOSERINE PHOSPHATASE"/>
    <property type="match status" value="1"/>
</dbReference>
<dbReference type="InterPro" id="IPR006379">
    <property type="entry name" value="HAD-SF_hydro_IIB"/>
</dbReference>
<accession>A0A1U7NLI2</accession>
<name>A0A1U7NLI2_9FIRM</name>
<dbReference type="GO" id="GO:0005829">
    <property type="term" value="C:cytosol"/>
    <property type="evidence" value="ECO:0007669"/>
    <property type="project" value="TreeGrafter"/>
</dbReference>
<dbReference type="SUPFAM" id="SSF56784">
    <property type="entry name" value="HAD-like"/>
    <property type="match status" value="1"/>
</dbReference>
<dbReference type="Gene3D" id="3.30.1240.10">
    <property type="match status" value="1"/>
</dbReference>
<dbReference type="GO" id="GO:0016791">
    <property type="term" value="F:phosphatase activity"/>
    <property type="evidence" value="ECO:0007669"/>
    <property type="project" value="TreeGrafter"/>
</dbReference>
<dbReference type="Pfam" id="PF08282">
    <property type="entry name" value="Hydrolase_3"/>
    <property type="match status" value="1"/>
</dbReference>
<gene>
    <name evidence="1" type="ORF">BO225_08065</name>
</gene>
<dbReference type="GeneID" id="78275893"/>
<dbReference type="AlphaFoldDB" id="A0A1U7NLI2"/>
<evidence type="ECO:0000313" key="1">
    <source>
        <dbReference type="EMBL" id="OLU45591.1"/>
    </source>
</evidence>
<dbReference type="InterPro" id="IPR036412">
    <property type="entry name" value="HAD-like_sf"/>
</dbReference>
<dbReference type="Proteomes" id="UP000186705">
    <property type="component" value="Unassembled WGS sequence"/>
</dbReference>
<keyword evidence="2" id="KW-1185">Reference proteome</keyword>
<protein>
    <recommendedName>
        <fullName evidence="3">Haloacid dehalogenase</fullName>
    </recommendedName>
</protein>
<dbReference type="GO" id="GO:0000287">
    <property type="term" value="F:magnesium ion binding"/>
    <property type="evidence" value="ECO:0007669"/>
    <property type="project" value="TreeGrafter"/>
</dbReference>
<dbReference type="NCBIfam" id="TIGR01484">
    <property type="entry name" value="HAD-SF-IIB"/>
    <property type="match status" value="1"/>
</dbReference>
<organism evidence="1 2">
    <name type="scientific">Dubosiella newyorkensis</name>
    <dbReference type="NCBI Taxonomy" id="1862672"/>
    <lineage>
        <taxon>Bacteria</taxon>
        <taxon>Bacillati</taxon>
        <taxon>Bacillota</taxon>
        <taxon>Erysipelotrichia</taxon>
        <taxon>Erysipelotrichales</taxon>
        <taxon>Erysipelotrichaceae</taxon>
        <taxon>Dubosiella</taxon>
    </lineage>
</organism>
<comment type="caution">
    <text evidence="1">The sequence shown here is derived from an EMBL/GenBank/DDBJ whole genome shotgun (WGS) entry which is preliminary data.</text>
</comment>
<dbReference type="RefSeq" id="WP_076341755.1">
    <property type="nucleotide sequence ID" value="NZ_CAJTMI010000014.1"/>
</dbReference>
<dbReference type="OrthoDB" id="9781413at2"/>
<dbReference type="EMBL" id="MPKA01000083">
    <property type="protein sequence ID" value="OLU45591.1"/>
    <property type="molecule type" value="Genomic_DNA"/>
</dbReference>